<dbReference type="AlphaFoldDB" id="A0A818YJI3"/>
<feature type="domain" description="ISXO2-like transposase" evidence="1">
    <location>
        <begin position="73"/>
        <end position="190"/>
    </location>
</feature>
<dbReference type="Pfam" id="PF12762">
    <property type="entry name" value="DDE_Tnp_IS1595"/>
    <property type="match status" value="1"/>
</dbReference>
<dbReference type="PANTHER" id="PTHR47163:SF2">
    <property type="entry name" value="SI:DKEY-17M8.2"/>
    <property type="match status" value="1"/>
</dbReference>
<evidence type="ECO:0000313" key="3">
    <source>
        <dbReference type="Proteomes" id="UP000663842"/>
    </source>
</evidence>
<dbReference type="InterPro" id="IPR053164">
    <property type="entry name" value="IS1016-like_transposase"/>
</dbReference>
<protein>
    <recommendedName>
        <fullName evidence="1">ISXO2-like transposase domain-containing protein</fullName>
    </recommendedName>
</protein>
<dbReference type="Proteomes" id="UP000663842">
    <property type="component" value="Unassembled WGS sequence"/>
</dbReference>
<comment type="caution">
    <text evidence="2">The sequence shown here is derived from an EMBL/GenBank/DDBJ whole genome shotgun (WGS) entry which is preliminary data.</text>
</comment>
<dbReference type="SMART" id="SM01126">
    <property type="entry name" value="DDE_Tnp_IS1595"/>
    <property type="match status" value="1"/>
</dbReference>
<dbReference type="EMBL" id="CAJOBF010000131">
    <property type="protein sequence ID" value="CAF3754715.1"/>
    <property type="molecule type" value="Genomic_DNA"/>
</dbReference>
<dbReference type="PANTHER" id="PTHR47163">
    <property type="entry name" value="DDE_TNP_IS1595 DOMAIN-CONTAINING PROTEIN"/>
    <property type="match status" value="1"/>
</dbReference>
<organism evidence="2 3">
    <name type="scientific">Rotaria magnacalcarata</name>
    <dbReference type="NCBI Taxonomy" id="392030"/>
    <lineage>
        <taxon>Eukaryota</taxon>
        <taxon>Metazoa</taxon>
        <taxon>Spiralia</taxon>
        <taxon>Gnathifera</taxon>
        <taxon>Rotifera</taxon>
        <taxon>Eurotatoria</taxon>
        <taxon>Bdelloidea</taxon>
        <taxon>Philodinida</taxon>
        <taxon>Philodinidae</taxon>
        <taxon>Rotaria</taxon>
    </lineage>
</organism>
<name>A0A818YJI3_9BILA</name>
<proteinExistence type="predicted"/>
<evidence type="ECO:0000313" key="2">
    <source>
        <dbReference type="EMBL" id="CAF3754715.1"/>
    </source>
</evidence>
<gene>
    <name evidence="2" type="ORF">UXM345_LOCUS2211</name>
</gene>
<dbReference type="InterPro" id="IPR024445">
    <property type="entry name" value="Tnp_ISXO2-like"/>
</dbReference>
<reference evidence="2" key="1">
    <citation type="submission" date="2021-02" db="EMBL/GenBank/DDBJ databases">
        <authorList>
            <person name="Nowell W R."/>
        </authorList>
    </citation>
    <scope>NUCLEOTIDE SEQUENCE</scope>
</reference>
<sequence>MTTFIDVEDIDTMNLRMFHELTIIEFNIIQFLQHLQLLPTKPKDTDGCNKKCNDWYRAYVEKRGDEGMNLKRMLINQSVFGGIDINIKKCFMVPVQQRDAATLLPVITTYVLPETTIYSDEWRAYHALQHNPAYQHATVNHSVSFVDSNSGVHTQNIENTWMLVKRKQKKQGEFSRTLVNSYLEKFMWRK</sequence>
<accession>A0A818YJI3</accession>
<evidence type="ECO:0000259" key="1">
    <source>
        <dbReference type="SMART" id="SM01126"/>
    </source>
</evidence>